<evidence type="ECO:0000313" key="2">
    <source>
        <dbReference type="Proteomes" id="UP000076848"/>
    </source>
</evidence>
<dbReference type="RefSeq" id="WP_066134044.1">
    <property type="nucleotide sequence ID" value="NZ_FKIF01000010.1"/>
</dbReference>
<dbReference type="STRING" id="288768.SAMEA3906486_05310"/>
<reference evidence="1 2" key="1">
    <citation type="submission" date="2016-04" db="EMBL/GenBank/DDBJ databases">
        <authorList>
            <consortium name="Pathogen Informatics"/>
        </authorList>
    </citation>
    <scope>NUCLEOTIDE SEQUENCE [LARGE SCALE GENOMIC DNA]</scope>
    <source>
        <strain evidence="1 2">H050680373</strain>
    </source>
</reference>
<protein>
    <submittedName>
        <fullName evidence="1">Uncharacterized protein</fullName>
    </submittedName>
</protein>
<dbReference type="AlphaFoldDB" id="A0A157SW76"/>
<dbReference type="Proteomes" id="UP000076848">
    <property type="component" value="Unassembled WGS sequence"/>
</dbReference>
<keyword evidence="2" id="KW-1185">Reference proteome</keyword>
<evidence type="ECO:0000313" key="1">
    <source>
        <dbReference type="EMBL" id="SAI74594.1"/>
    </source>
</evidence>
<dbReference type="EMBL" id="FKIF01000010">
    <property type="protein sequence ID" value="SAI74594.1"/>
    <property type="molecule type" value="Genomic_DNA"/>
</dbReference>
<proteinExistence type="predicted"/>
<accession>A0A157SW76</accession>
<name>A0A157SW76_9BORD</name>
<gene>
    <name evidence="1" type="ORF">SAMEA3906486_05310</name>
</gene>
<sequence length="121" mass="13156">MARTRTRFAFTVAHAGISLRVRLLPGVADVDREYRAGRRRRDRQTVHGYFQPSASATARHQGVIVLGMDSNLDEIVPHEVVHAVVHCLRGVSATHDEGAATAVGVLSAQIFSRARACAART</sequence>
<organism evidence="1 2">
    <name type="scientific">Bordetella ansorpii</name>
    <dbReference type="NCBI Taxonomy" id="288768"/>
    <lineage>
        <taxon>Bacteria</taxon>
        <taxon>Pseudomonadati</taxon>
        <taxon>Pseudomonadota</taxon>
        <taxon>Betaproteobacteria</taxon>
        <taxon>Burkholderiales</taxon>
        <taxon>Alcaligenaceae</taxon>
        <taxon>Bordetella</taxon>
    </lineage>
</organism>